<feature type="non-terminal residue" evidence="1">
    <location>
        <position position="1"/>
    </location>
</feature>
<reference evidence="1" key="2">
    <citation type="submission" date="2020-03" db="EMBL/GenBank/DDBJ databases">
        <title>The second near-complete assembly of the hexaploid bread wheat (Triticum aestivum) genome.</title>
        <authorList>
            <person name="Zimin A.V."/>
            <person name="Puiu D."/>
            <person name="Shumante A."/>
            <person name="Alonge M."/>
            <person name="Salzberg S.L."/>
        </authorList>
    </citation>
    <scope>NUCLEOTIDE SEQUENCE</scope>
    <source>
        <tissue evidence="1">Leaf</tissue>
    </source>
</reference>
<feature type="non-terminal residue" evidence="1">
    <location>
        <position position="10"/>
    </location>
</feature>
<name>A0A9R1KVV9_WHEAT</name>
<accession>A0A9R1KVV9</accession>
<protein>
    <submittedName>
        <fullName evidence="1">Uncharacterized protein</fullName>
    </submittedName>
</protein>
<sequence>PSPSPSSAAA</sequence>
<dbReference type="EMBL" id="CM022224">
    <property type="protein sequence ID" value="KAF7068300.1"/>
    <property type="molecule type" value="Genomic_DNA"/>
</dbReference>
<reference evidence="1" key="1">
    <citation type="journal article" date="2017" name="Gigascience">
        <title>The first near-complete assembly of the hexaploid bread wheat genome, Triticum aestivum.</title>
        <authorList>
            <person name="Zimin A.V."/>
            <person name="Puiu D."/>
            <person name="Hall R."/>
            <person name="Kingan S."/>
            <person name="Clavijo B.J."/>
            <person name="Salzberg S.L."/>
        </authorList>
    </citation>
    <scope>NUCLEOTIDE SEQUENCE</scope>
    <source>
        <tissue evidence="1">Leaf</tissue>
    </source>
</reference>
<gene>
    <name evidence="1" type="ORF">CFC21_074073</name>
</gene>
<evidence type="ECO:0000313" key="1">
    <source>
        <dbReference type="EMBL" id="KAF7068300.1"/>
    </source>
</evidence>
<proteinExistence type="predicted"/>
<dbReference type="Proteomes" id="UP000815260">
    <property type="component" value="Chromosome 5B"/>
</dbReference>
<organism evidence="1">
    <name type="scientific">Triticum aestivum</name>
    <name type="common">Wheat</name>
    <dbReference type="NCBI Taxonomy" id="4565"/>
    <lineage>
        <taxon>Eukaryota</taxon>
        <taxon>Viridiplantae</taxon>
        <taxon>Streptophyta</taxon>
        <taxon>Embryophyta</taxon>
        <taxon>Tracheophyta</taxon>
        <taxon>Spermatophyta</taxon>
        <taxon>Magnoliopsida</taxon>
        <taxon>Liliopsida</taxon>
        <taxon>Poales</taxon>
        <taxon>Poaceae</taxon>
        <taxon>BOP clade</taxon>
        <taxon>Pooideae</taxon>
        <taxon>Triticodae</taxon>
        <taxon>Triticeae</taxon>
        <taxon>Triticinae</taxon>
        <taxon>Triticum</taxon>
    </lineage>
</organism>
<comment type="caution">
    <text evidence="1">The sequence shown here is derived from an EMBL/GenBank/DDBJ whole genome shotgun (WGS) entry which is preliminary data.</text>
</comment>